<reference evidence="3" key="1">
    <citation type="submission" date="2016-04" db="EMBL/GenBank/DDBJ databases">
        <title>Comparative genomics of biotechnologically important yeasts.</title>
        <authorList>
            <consortium name="DOE Joint Genome Institute"/>
            <person name="Riley R."/>
            <person name="Haridas S."/>
            <person name="Wolfe K.H."/>
            <person name="Lopes M.R."/>
            <person name="Hittinger C.T."/>
            <person name="Goker M."/>
            <person name="Salamov A."/>
            <person name="Wisecaver J."/>
            <person name="Long T.M."/>
            <person name="Aerts A.L."/>
            <person name="Barry K."/>
            <person name="Choi C."/>
            <person name="Clum A."/>
            <person name="Coughlan A.Y."/>
            <person name="Deshpande S."/>
            <person name="Douglass A.P."/>
            <person name="Hanson S.J."/>
            <person name="Klenk H.-P."/>
            <person name="Labutti K."/>
            <person name="Lapidus A."/>
            <person name="Lindquist E."/>
            <person name="Lipzen A."/>
            <person name="Meier-Kolthoff J.P."/>
            <person name="Ohm R.A."/>
            <person name="Otillar R.P."/>
            <person name="Pangilinan J."/>
            <person name="Peng Y."/>
            <person name="Rokas A."/>
            <person name="Rosa C.A."/>
            <person name="Scheuner C."/>
            <person name="Sibirny A.A."/>
            <person name="Slot J.C."/>
            <person name="Stielow J.B."/>
            <person name="Sun H."/>
            <person name="Kurtzman C.P."/>
            <person name="Blackwell M."/>
            <person name="Grigoriev I.V."/>
            <person name="Jeffries T.W."/>
        </authorList>
    </citation>
    <scope>NUCLEOTIDE SEQUENCE [LARGE SCALE GENOMIC DNA]</scope>
    <source>
        <strain evidence="3">NRRL YB-2248</strain>
    </source>
</reference>
<proteinExistence type="predicted"/>
<keyword evidence="3" id="KW-1185">Reference proteome</keyword>
<dbReference type="OrthoDB" id="2420608at2759"/>
<sequence>MNDLPRVPGPQQLDVERLRSLKKVRDAWQSIIERYSALNEDEQGDVVDMRTGDVIEDSGHLRSMTDSSQIPGNVWKSLLDAEKDEKRQITDDEEKEVIDLTMSPTKKRKAFGFAISSPEKSFTSISILTDSEEDGYEGLQNFDKYFSRHRASPRRTTRSTVAQKDNLRIGGLSEAEHRPSITQEKLPKEIKTSPTKAMRPALSSNLENDPLKLTSPRYSNESFSQPSTQLYRSLPPGAMGTMITPTKIRRFKEAVSLQKISKDRGNEKLKRLIWNNKKDKNVESGDIFWLTDGKSIPISESPSSEEDEIVKSEGFVSEDDDVQFIGESSNATPLRYAIIGETQSRESSEDVITEDLKLEANIFPPIMSNHLPESSNSLSDTGNISRATSVTLTNEEDKDRSVHHESESQKKTLTFAKNKDRSVHHENESRKKTLKIVKNFKNRSVHHENESQKIPLTSAENKVRSVHQESESQKKTLTLTNTLRSNATFNKLPIEANMRSPSWRYKQSKKALASRWMVNFPSSDDSPDDSPDELPSPKSRATIDCDLVRDVVVISESTNSYAGEDVDSLQNGAIGESKAMEEFTKQPTDKNCDYPDIATGLTSDHEDSDDDVQLD</sequence>
<dbReference type="InterPro" id="IPR018465">
    <property type="entry name" value="Scm3/HJURP"/>
</dbReference>
<accession>A0A1E4T1H1</accession>
<feature type="compositionally biased region" description="Polar residues" evidence="1">
    <location>
        <begin position="216"/>
        <end position="231"/>
    </location>
</feature>
<dbReference type="Gene3D" id="1.10.20.10">
    <property type="entry name" value="Histone, subunit A"/>
    <property type="match status" value="1"/>
</dbReference>
<feature type="compositionally biased region" description="Basic and acidic residues" evidence="1">
    <location>
        <begin position="417"/>
        <end position="431"/>
    </location>
</feature>
<dbReference type="EMBL" id="KV453852">
    <property type="protein sequence ID" value="ODV85609.1"/>
    <property type="molecule type" value="Genomic_DNA"/>
</dbReference>
<dbReference type="GO" id="GO:0042393">
    <property type="term" value="F:histone binding"/>
    <property type="evidence" value="ECO:0007669"/>
    <property type="project" value="InterPro"/>
</dbReference>
<feature type="region of interest" description="Disordered" evidence="1">
    <location>
        <begin position="150"/>
        <end position="238"/>
    </location>
</feature>
<dbReference type="GO" id="GO:0046982">
    <property type="term" value="F:protein heterodimerization activity"/>
    <property type="evidence" value="ECO:0007669"/>
    <property type="project" value="InterPro"/>
</dbReference>
<dbReference type="InterPro" id="IPR009072">
    <property type="entry name" value="Histone-fold"/>
</dbReference>
<name>A0A1E4T1H1_9ASCO</name>
<feature type="compositionally biased region" description="Basic and acidic residues" evidence="1">
    <location>
        <begin position="582"/>
        <end position="593"/>
    </location>
</feature>
<dbReference type="Pfam" id="PF10384">
    <property type="entry name" value="Scm3"/>
    <property type="match status" value="1"/>
</dbReference>
<feature type="region of interest" description="Disordered" evidence="1">
    <location>
        <begin position="388"/>
        <end position="474"/>
    </location>
</feature>
<feature type="region of interest" description="Disordered" evidence="1">
    <location>
        <begin position="582"/>
        <end position="615"/>
    </location>
</feature>
<feature type="compositionally biased region" description="Basic and acidic residues" evidence="1">
    <location>
        <begin position="395"/>
        <end position="410"/>
    </location>
</feature>
<feature type="region of interest" description="Disordered" evidence="1">
    <location>
        <begin position="520"/>
        <end position="541"/>
    </location>
</feature>
<evidence type="ECO:0000256" key="1">
    <source>
        <dbReference type="SAM" id="MobiDB-lite"/>
    </source>
</evidence>
<gene>
    <name evidence="2" type="ORF">CANARDRAFT_7716</name>
</gene>
<organism evidence="2 3">
    <name type="scientific">[Candida] arabinofermentans NRRL YB-2248</name>
    <dbReference type="NCBI Taxonomy" id="983967"/>
    <lineage>
        <taxon>Eukaryota</taxon>
        <taxon>Fungi</taxon>
        <taxon>Dikarya</taxon>
        <taxon>Ascomycota</taxon>
        <taxon>Saccharomycotina</taxon>
        <taxon>Pichiomycetes</taxon>
        <taxon>Pichiales</taxon>
        <taxon>Pichiaceae</taxon>
        <taxon>Ogataea</taxon>
        <taxon>Ogataea/Candida clade</taxon>
    </lineage>
</organism>
<dbReference type="Proteomes" id="UP000094801">
    <property type="component" value="Unassembled WGS sequence"/>
</dbReference>
<dbReference type="AlphaFoldDB" id="A0A1E4T1H1"/>
<feature type="compositionally biased region" description="Basic residues" evidence="1">
    <location>
        <begin position="432"/>
        <end position="444"/>
    </location>
</feature>
<feature type="compositionally biased region" description="Basic and acidic residues" evidence="1">
    <location>
        <begin position="461"/>
        <end position="474"/>
    </location>
</feature>
<protein>
    <submittedName>
        <fullName evidence="2">Uncharacterized protein</fullName>
    </submittedName>
</protein>
<evidence type="ECO:0000313" key="2">
    <source>
        <dbReference type="EMBL" id="ODV85609.1"/>
    </source>
</evidence>
<dbReference type="GO" id="GO:0005634">
    <property type="term" value="C:nucleus"/>
    <property type="evidence" value="ECO:0007669"/>
    <property type="project" value="InterPro"/>
</dbReference>
<evidence type="ECO:0000313" key="3">
    <source>
        <dbReference type="Proteomes" id="UP000094801"/>
    </source>
</evidence>
<feature type="compositionally biased region" description="Acidic residues" evidence="1">
    <location>
        <begin position="606"/>
        <end position="615"/>
    </location>
</feature>
<dbReference type="STRING" id="983967.A0A1E4T1H1"/>
<feature type="compositionally biased region" description="Basic and acidic residues" evidence="1">
    <location>
        <begin position="174"/>
        <end position="191"/>
    </location>
</feature>